<keyword evidence="1" id="KW-0732">Signal</keyword>
<feature type="signal peptide" evidence="1">
    <location>
        <begin position="1"/>
        <end position="19"/>
    </location>
</feature>
<evidence type="ECO:0000313" key="2">
    <source>
        <dbReference type="EMBL" id="GGE25826.1"/>
    </source>
</evidence>
<evidence type="ECO:0008006" key="4">
    <source>
        <dbReference type="Google" id="ProtNLM"/>
    </source>
</evidence>
<evidence type="ECO:0000313" key="3">
    <source>
        <dbReference type="Proteomes" id="UP000612855"/>
    </source>
</evidence>
<dbReference type="Proteomes" id="UP000612855">
    <property type="component" value="Unassembled WGS sequence"/>
</dbReference>
<comment type="caution">
    <text evidence="2">The sequence shown here is derived from an EMBL/GenBank/DDBJ whole genome shotgun (WGS) entry which is preliminary data.</text>
</comment>
<keyword evidence="3" id="KW-1185">Reference proteome</keyword>
<dbReference type="EMBL" id="BMFJ01000001">
    <property type="protein sequence ID" value="GGE25826.1"/>
    <property type="molecule type" value="Genomic_DNA"/>
</dbReference>
<evidence type="ECO:0000256" key="1">
    <source>
        <dbReference type="SAM" id="SignalP"/>
    </source>
</evidence>
<gene>
    <name evidence="2" type="ORF">GCM10011360_12800</name>
</gene>
<proteinExistence type="predicted"/>
<accession>A0A917EF21</accession>
<name>A0A917EF21_9RHOB</name>
<dbReference type="AlphaFoldDB" id="A0A917EF21"/>
<organism evidence="2 3">
    <name type="scientific">Primorskyibacter flagellatus</name>
    <dbReference type="NCBI Taxonomy" id="1387277"/>
    <lineage>
        <taxon>Bacteria</taxon>
        <taxon>Pseudomonadati</taxon>
        <taxon>Pseudomonadota</taxon>
        <taxon>Alphaproteobacteria</taxon>
        <taxon>Rhodobacterales</taxon>
        <taxon>Roseobacteraceae</taxon>
        <taxon>Primorskyibacter</taxon>
    </lineage>
</organism>
<protein>
    <recommendedName>
        <fullName evidence="4">Lysozyme inhibitor</fullName>
    </recommendedName>
</protein>
<dbReference type="RefSeq" id="WP_188476830.1">
    <property type="nucleotide sequence ID" value="NZ_BMFJ01000001.1"/>
</dbReference>
<reference evidence="3" key="1">
    <citation type="journal article" date="2019" name="Int. J. Syst. Evol. Microbiol.">
        <title>The Global Catalogue of Microorganisms (GCM) 10K type strain sequencing project: providing services to taxonomists for standard genome sequencing and annotation.</title>
        <authorList>
            <consortium name="The Broad Institute Genomics Platform"/>
            <consortium name="The Broad Institute Genome Sequencing Center for Infectious Disease"/>
            <person name="Wu L."/>
            <person name="Ma J."/>
        </authorList>
    </citation>
    <scope>NUCLEOTIDE SEQUENCE [LARGE SCALE GENOMIC DNA]</scope>
    <source>
        <strain evidence="3">CGMCC 1.12664</strain>
    </source>
</reference>
<sequence>MRVLLMSLLALPLPLPALASDYSCNFSKECYEDEACAASDFTVEVRSGEDKMVTDFGTFPILAKRDEPDVLTVFVHSEGAVYLLSAGPRAARFTAHVTQGPQSITYLGLCEKVG</sequence>
<feature type="chain" id="PRO_5037502933" description="Lysozyme inhibitor" evidence="1">
    <location>
        <begin position="20"/>
        <end position="114"/>
    </location>
</feature>